<organism evidence="2 3">
    <name type="scientific">Callosobruchus maculatus</name>
    <name type="common">Southern cowpea weevil</name>
    <name type="synonym">Pulse bruchid</name>
    <dbReference type="NCBI Taxonomy" id="64391"/>
    <lineage>
        <taxon>Eukaryota</taxon>
        <taxon>Metazoa</taxon>
        <taxon>Ecdysozoa</taxon>
        <taxon>Arthropoda</taxon>
        <taxon>Hexapoda</taxon>
        <taxon>Insecta</taxon>
        <taxon>Pterygota</taxon>
        <taxon>Neoptera</taxon>
        <taxon>Endopterygota</taxon>
        <taxon>Coleoptera</taxon>
        <taxon>Polyphaga</taxon>
        <taxon>Cucujiformia</taxon>
        <taxon>Chrysomeloidea</taxon>
        <taxon>Chrysomelidae</taxon>
        <taxon>Bruchinae</taxon>
        <taxon>Bruchini</taxon>
        <taxon>Callosobruchus</taxon>
    </lineage>
</organism>
<proteinExistence type="predicted"/>
<name>A0A653DCL9_CALMS</name>
<evidence type="ECO:0000313" key="2">
    <source>
        <dbReference type="EMBL" id="VEN57944.1"/>
    </source>
</evidence>
<dbReference type="Gene3D" id="2.10.25.10">
    <property type="entry name" value="Laminin"/>
    <property type="match status" value="1"/>
</dbReference>
<dbReference type="AlphaFoldDB" id="A0A653DCL9"/>
<feature type="signal peptide" evidence="1">
    <location>
        <begin position="1"/>
        <end position="23"/>
    </location>
</feature>
<evidence type="ECO:0008006" key="4">
    <source>
        <dbReference type="Google" id="ProtNLM"/>
    </source>
</evidence>
<protein>
    <recommendedName>
        <fullName evidence="4">TIL domain-containing protein</fullName>
    </recommendedName>
</protein>
<sequence length="78" mass="8488">MKTIIVNIFVVSAIFAVCESASAACGPNETVPQCEPCAVTCADRDKNICPEICIFNSQCYCRDEYLKKDGVCVPESEC</sequence>
<dbReference type="Proteomes" id="UP000410492">
    <property type="component" value="Unassembled WGS sequence"/>
</dbReference>
<dbReference type="SUPFAM" id="SSF57567">
    <property type="entry name" value="Serine protease inhibitors"/>
    <property type="match status" value="1"/>
</dbReference>
<feature type="chain" id="PRO_5024969356" description="TIL domain-containing protein" evidence="1">
    <location>
        <begin position="24"/>
        <end position="78"/>
    </location>
</feature>
<evidence type="ECO:0000256" key="1">
    <source>
        <dbReference type="SAM" id="SignalP"/>
    </source>
</evidence>
<dbReference type="InterPro" id="IPR036084">
    <property type="entry name" value="Ser_inhib-like_sf"/>
</dbReference>
<dbReference type="OrthoDB" id="6720924at2759"/>
<dbReference type="EMBL" id="CAACVG010011379">
    <property type="protein sequence ID" value="VEN57944.1"/>
    <property type="molecule type" value="Genomic_DNA"/>
</dbReference>
<reference evidence="2 3" key="1">
    <citation type="submission" date="2019-01" db="EMBL/GenBank/DDBJ databases">
        <authorList>
            <person name="Sayadi A."/>
        </authorList>
    </citation>
    <scope>NUCLEOTIDE SEQUENCE [LARGE SCALE GENOMIC DNA]</scope>
</reference>
<keyword evidence="3" id="KW-1185">Reference proteome</keyword>
<evidence type="ECO:0000313" key="3">
    <source>
        <dbReference type="Proteomes" id="UP000410492"/>
    </source>
</evidence>
<keyword evidence="1" id="KW-0732">Signal</keyword>
<accession>A0A653DCL9</accession>
<gene>
    <name evidence="2" type="ORF">CALMAC_LOCUS16442</name>
</gene>